<dbReference type="CDD" id="cd03264">
    <property type="entry name" value="ABC_drug_resistance_like"/>
    <property type="match status" value="1"/>
</dbReference>
<sequence>MSELIISKLSKTYPNGIKALQDISLEIPKGMFGLLGPNGAGKSTLMRTIATLQEADQGTITLGGIDVLRQKNEIRKILGYLPQQFGLYPRISAETLLNHLAVLKGITNRSARKEMVDALLNKTNLYEVRKQNLSGYSGGMKQRFGIAQALLNNPQLLIVDEPTAGLDPVERNRFYNLLSEVGEDTVVILSTHIVDDVKELCNQMAIINQGQVLLKGNPIAIIKELEGMVYQKSIEKQELVQYRQEYQVLSERLFLGKPIIHIVSNQHPNNGFTAVEAALEDVYFSKINY</sequence>
<dbReference type="GO" id="GO:0005524">
    <property type="term" value="F:ATP binding"/>
    <property type="evidence" value="ECO:0007669"/>
    <property type="project" value="UniProtKB-KW"/>
</dbReference>
<dbReference type="Proteomes" id="UP001597459">
    <property type="component" value="Unassembled WGS sequence"/>
</dbReference>
<gene>
    <name evidence="6" type="ORF">ACFSTE_04700</name>
</gene>
<feature type="domain" description="ABC transporter" evidence="5">
    <location>
        <begin position="4"/>
        <end position="234"/>
    </location>
</feature>
<evidence type="ECO:0000313" key="6">
    <source>
        <dbReference type="EMBL" id="MFD2590118.1"/>
    </source>
</evidence>
<comment type="similarity">
    <text evidence="1">Belongs to the ABC transporter superfamily.</text>
</comment>
<dbReference type="InterPro" id="IPR003593">
    <property type="entry name" value="AAA+_ATPase"/>
</dbReference>
<keyword evidence="3" id="KW-0547">Nucleotide-binding</keyword>
<dbReference type="Gene3D" id="3.40.50.300">
    <property type="entry name" value="P-loop containing nucleotide triphosphate hydrolases"/>
    <property type="match status" value="1"/>
</dbReference>
<evidence type="ECO:0000256" key="2">
    <source>
        <dbReference type="ARBA" id="ARBA00022448"/>
    </source>
</evidence>
<accession>A0ABW5N6A7</accession>
<dbReference type="PROSITE" id="PS00211">
    <property type="entry name" value="ABC_TRANSPORTER_1"/>
    <property type="match status" value="1"/>
</dbReference>
<evidence type="ECO:0000256" key="1">
    <source>
        <dbReference type="ARBA" id="ARBA00005417"/>
    </source>
</evidence>
<proteinExistence type="inferred from homology"/>
<dbReference type="PROSITE" id="PS50893">
    <property type="entry name" value="ABC_TRANSPORTER_2"/>
    <property type="match status" value="1"/>
</dbReference>
<evidence type="ECO:0000313" key="7">
    <source>
        <dbReference type="Proteomes" id="UP001597459"/>
    </source>
</evidence>
<evidence type="ECO:0000256" key="3">
    <source>
        <dbReference type="ARBA" id="ARBA00022741"/>
    </source>
</evidence>
<reference evidence="7" key="1">
    <citation type="journal article" date="2019" name="Int. J. Syst. Evol. Microbiol.">
        <title>The Global Catalogue of Microorganisms (GCM) 10K type strain sequencing project: providing services to taxonomists for standard genome sequencing and annotation.</title>
        <authorList>
            <consortium name="The Broad Institute Genomics Platform"/>
            <consortium name="The Broad Institute Genome Sequencing Center for Infectious Disease"/>
            <person name="Wu L."/>
            <person name="Ma J."/>
        </authorList>
    </citation>
    <scope>NUCLEOTIDE SEQUENCE [LARGE SCALE GENOMIC DNA]</scope>
    <source>
        <strain evidence="7">KCTC 42423</strain>
    </source>
</reference>
<dbReference type="SUPFAM" id="SSF52540">
    <property type="entry name" value="P-loop containing nucleoside triphosphate hydrolases"/>
    <property type="match status" value="1"/>
</dbReference>
<dbReference type="InterPro" id="IPR017871">
    <property type="entry name" value="ABC_transporter-like_CS"/>
</dbReference>
<keyword evidence="4 6" id="KW-0067">ATP-binding</keyword>
<dbReference type="PANTHER" id="PTHR43335">
    <property type="entry name" value="ABC TRANSPORTER, ATP-BINDING PROTEIN"/>
    <property type="match status" value="1"/>
</dbReference>
<dbReference type="InterPro" id="IPR003439">
    <property type="entry name" value="ABC_transporter-like_ATP-bd"/>
</dbReference>
<dbReference type="Pfam" id="PF00005">
    <property type="entry name" value="ABC_tran"/>
    <property type="match status" value="1"/>
</dbReference>
<keyword evidence="7" id="KW-1185">Reference proteome</keyword>
<dbReference type="SMART" id="SM00382">
    <property type="entry name" value="AAA"/>
    <property type="match status" value="1"/>
</dbReference>
<evidence type="ECO:0000259" key="5">
    <source>
        <dbReference type="PROSITE" id="PS50893"/>
    </source>
</evidence>
<dbReference type="RefSeq" id="WP_176029621.1">
    <property type="nucleotide sequence ID" value="NZ_JBHSJV010000001.1"/>
</dbReference>
<comment type="caution">
    <text evidence="6">The sequence shown here is derived from an EMBL/GenBank/DDBJ whole genome shotgun (WGS) entry which is preliminary data.</text>
</comment>
<evidence type="ECO:0000256" key="4">
    <source>
        <dbReference type="ARBA" id="ARBA00022840"/>
    </source>
</evidence>
<keyword evidence="2" id="KW-0813">Transport</keyword>
<dbReference type="InterPro" id="IPR027417">
    <property type="entry name" value="P-loop_NTPase"/>
</dbReference>
<protein>
    <submittedName>
        <fullName evidence="6">ABC transporter ATP-binding protein</fullName>
    </submittedName>
</protein>
<organism evidence="6 7">
    <name type="scientific">Aquimarina hainanensis</name>
    <dbReference type="NCBI Taxonomy" id="1578017"/>
    <lineage>
        <taxon>Bacteria</taxon>
        <taxon>Pseudomonadati</taxon>
        <taxon>Bacteroidota</taxon>
        <taxon>Flavobacteriia</taxon>
        <taxon>Flavobacteriales</taxon>
        <taxon>Flavobacteriaceae</taxon>
        <taxon>Aquimarina</taxon>
    </lineage>
</organism>
<dbReference type="EMBL" id="JBHULX010000003">
    <property type="protein sequence ID" value="MFD2590118.1"/>
    <property type="molecule type" value="Genomic_DNA"/>
</dbReference>
<dbReference type="PANTHER" id="PTHR43335:SF2">
    <property type="entry name" value="ABC TRANSPORTER, ATP-BINDING PROTEIN"/>
    <property type="match status" value="1"/>
</dbReference>
<name>A0ABW5N6A7_9FLAO</name>